<feature type="region of interest" description="Disordered" evidence="1">
    <location>
        <begin position="343"/>
        <end position="403"/>
    </location>
</feature>
<name>A0A226ETW9_FOLCA</name>
<feature type="compositionally biased region" description="Polar residues" evidence="1">
    <location>
        <begin position="394"/>
        <end position="403"/>
    </location>
</feature>
<feature type="compositionally biased region" description="Basic and acidic residues" evidence="1">
    <location>
        <begin position="361"/>
        <end position="373"/>
    </location>
</feature>
<evidence type="ECO:0000256" key="1">
    <source>
        <dbReference type="SAM" id="MobiDB-lite"/>
    </source>
</evidence>
<organism evidence="2 3">
    <name type="scientific">Folsomia candida</name>
    <name type="common">Springtail</name>
    <dbReference type="NCBI Taxonomy" id="158441"/>
    <lineage>
        <taxon>Eukaryota</taxon>
        <taxon>Metazoa</taxon>
        <taxon>Ecdysozoa</taxon>
        <taxon>Arthropoda</taxon>
        <taxon>Hexapoda</taxon>
        <taxon>Collembola</taxon>
        <taxon>Entomobryomorpha</taxon>
        <taxon>Isotomoidea</taxon>
        <taxon>Isotomidae</taxon>
        <taxon>Proisotominae</taxon>
        <taxon>Folsomia</taxon>
    </lineage>
</organism>
<gene>
    <name evidence="2" type="ORF">Fcan01_05350</name>
</gene>
<accession>A0A226ETW9</accession>
<keyword evidence="3" id="KW-1185">Reference proteome</keyword>
<comment type="caution">
    <text evidence="2">The sequence shown here is derived from an EMBL/GenBank/DDBJ whole genome shotgun (WGS) entry which is preliminary data.</text>
</comment>
<evidence type="ECO:0000313" key="3">
    <source>
        <dbReference type="Proteomes" id="UP000198287"/>
    </source>
</evidence>
<feature type="compositionally biased region" description="Polar residues" evidence="1">
    <location>
        <begin position="343"/>
        <end position="352"/>
    </location>
</feature>
<feature type="region of interest" description="Disordered" evidence="1">
    <location>
        <begin position="156"/>
        <end position="244"/>
    </location>
</feature>
<sequence length="403" mass="45095">MQDKQKGELMTVAKLHPSSSLHGQFHSSIEENDAFNANIPKRIKRPPAPSLDPRILVPKRLALLPIKPPVDEKSCVDAPTTATTNSSIRIPLGIVDLTKPIAYNIETHLRNSPLERRVTTLQIKKPSKSANQSSPTAVNDTPIMFRVVTKTHQAVETDPEVDVNDSDVFYPNSQSHDDSSKGPNRFTLVSKSISSRGGRKHGVKNYATQSDIEDDEIEDKGSSSKTRRGRVKKRLSRRERAKRQQEYCSFLSQPKNTLAVSQPNQTCDTSPSLFCYQPTNFPSKNLKTTIKSSSRIKRGTSRIKKCSLVKPEITTNDNNNLDLQQQRTSLKSILHLPTNHYSNDAVTTTQRKSFTDAPPRTVDDEHGSEEPKTFRNKLVQFGGNGRKSSKMRSKTNQIGEVQK</sequence>
<dbReference type="EMBL" id="LNIX01000002">
    <property type="protein sequence ID" value="OXA60680.1"/>
    <property type="molecule type" value="Genomic_DNA"/>
</dbReference>
<proteinExistence type="predicted"/>
<dbReference type="Proteomes" id="UP000198287">
    <property type="component" value="Unassembled WGS sequence"/>
</dbReference>
<evidence type="ECO:0000313" key="2">
    <source>
        <dbReference type="EMBL" id="OXA60680.1"/>
    </source>
</evidence>
<protein>
    <submittedName>
        <fullName evidence="2">Uncharacterized protein</fullName>
    </submittedName>
</protein>
<dbReference type="AlphaFoldDB" id="A0A226ETW9"/>
<reference evidence="2 3" key="1">
    <citation type="submission" date="2015-12" db="EMBL/GenBank/DDBJ databases">
        <title>The genome of Folsomia candida.</title>
        <authorList>
            <person name="Faddeeva A."/>
            <person name="Derks M.F."/>
            <person name="Anvar Y."/>
            <person name="Smit S."/>
            <person name="Van Straalen N."/>
            <person name="Roelofs D."/>
        </authorList>
    </citation>
    <scope>NUCLEOTIDE SEQUENCE [LARGE SCALE GENOMIC DNA]</scope>
    <source>
        <strain evidence="2 3">VU population</strain>
        <tissue evidence="2">Whole body</tissue>
    </source>
</reference>
<feature type="compositionally biased region" description="Basic residues" evidence="1">
    <location>
        <begin position="225"/>
        <end position="241"/>
    </location>
</feature>
<feature type="region of interest" description="Disordered" evidence="1">
    <location>
        <begin position="1"/>
        <end position="24"/>
    </location>
</feature>